<evidence type="ECO:0000256" key="6">
    <source>
        <dbReference type="ARBA" id="ARBA00023136"/>
    </source>
</evidence>
<evidence type="ECO:0008006" key="12">
    <source>
        <dbReference type="Google" id="ProtNLM"/>
    </source>
</evidence>
<evidence type="ECO:0000313" key="11">
    <source>
        <dbReference type="Proteomes" id="UP000426444"/>
    </source>
</evidence>
<evidence type="ECO:0000256" key="5">
    <source>
        <dbReference type="ARBA" id="ARBA00022989"/>
    </source>
</evidence>
<keyword evidence="4 7" id="KW-0812">Transmembrane</keyword>
<feature type="transmembrane region" description="Helical" evidence="7">
    <location>
        <begin position="131"/>
        <end position="147"/>
    </location>
</feature>
<dbReference type="InterPro" id="IPR010627">
    <property type="entry name" value="Prepilin_pept_A24_N"/>
</dbReference>
<evidence type="ECO:0000259" key="8">
    <source>
        <dbReference type="Pfam" id="PF01478"/>
    </source>
</evidence>
<dbReference type="InterPro" id="IPR000045">
    <property type="entry name" value="Prepilin_IV_endopep_pep"/>
</dbReference>
<dbReference type="EMBL" id="CP046457">
    <property type="protein sequence ID" value="QGT98936.1"/>
    <property type="molecule type" value="Genomic_DNA"/>
</dbReference>
<feature type="domain" description="Prepilin type IV endopeptidase peptidase" evidence="8">
    <location>
        <begin position="108"/>
        <end position="209"/>
    </location>
</feature>
<dbReference type="GO" id="GO:0006465">
    <property type="term" value="P:signal peptide processing"/>
    <property type="evidence" value="ECO:0007669"/>
    <property type="project" value="TreeGrafter"/>
</dbReference>
<keyword evidence="3" id="KW-1003">Cell membrane</keyword>
<dbReference type="KEGG" id="salq:SYNTR_0343"/>
<accession>A0A6I6D6U2</accession>
<dbReference type="AlphaFoldDB" id="A0A6I6D6U2"/>
<dbReference type="GO" id="GO:0005886">
    <property type="term" value="C:plasma membrane"/>
    <property type="evidence" value="ECO:0007669"/>
    <property type="project" value="UniProtKB-SubCell"/>
</dbReference>
<comment type="subcellular location">
    <subcellularLocation>
        <location evidence="1">Cell membrane</location>
        <topology evidence="1">Multi-pass membrane protein</topology>
    </subcellularLocation>
</comment>
<reference evidence="11" key="1">
    <citation type="journal article" date="2019" name="Microbiology">
        <title>Complete Genome Sequence of an Uncultured Bacterium of the Candidate Phylum Bipolaricaulota.</title>
        <authorList>
            <person name="Kadnikov V.V."/>
            <person name="Mardanov A.V."/>
            <person name="Beletsky A.V."/>
            <person name="Frank Y.A."/>
            <person name="Karnachuk O.V."/>
            <person name="Ravin N.V."/>
        </authorList>
    </citation>
    <scope>NUCLEOTIDE SEQUENCE [LARGE SCALE GENOMIC DNA]</scope>
</reference>
<feature type="transmembrane region" description="Helical" evidence="7">
    <location>
        <begin position="195"/>
        <end position="214"/>
    </location>
</feature>
<keyword evidence="11" id="KW-1185">Reference proteome</keyword>
<feature type="transmembrane region" description="Helical" evidence="7">
    <location>
        <begin position="153"/>
        <end position="174"/>
    </location>
</feature>
<dbReference type="GO" id="GO:0004190">
    <property type="term" value="F:aspartic-type endopeptidase activity"/>
    <property type="evidence" value="ECO:0007669"/>
    <property type="project" value="InterPro"/>
</dbReference>
<organism evidence="10 11">
    <name type="scientific">Candidatus Syntrophocurvum alkaliphilum</name>
    <dbReference type="NCBI Taxonomy" id="2293317"/>
    <lineage>
        <taxon>Bacteria</taxon>
        <taxon>Bacillati</taxon>
        <taxon>Bacillota</taxon>
        <taxon>Clostridia</taxon>
        <taxon>Eubacteriales</taxon>
        <taxon>Syntrophomonadaceae</taxon>
        <taxon>Candidatus Syntrophocurvum</taxon>
    </lineage>
</organism>
<evidence type="ECO:0000256" key="4">
    <source>
        <dbReference type="ARBA" id="ARBA00022692"/>
    </source>
</evidence>
<dbReference type="InterPro" id="IPR050882">
    <property type="entry name" value="Prepilin_peptidase/N-MTase"/>
</dbReference>
<evidence type="ECO:0000256" key="3">
    <source>
        <dbReference type="ARBA" id="ARBA00022475"/>
    </source>
</evidence>
<proteinExistence type="inferred from homology"/>
<keyword evidence="5 7" id="KW-1133">Transmembrane helix</keyword>
<feature type="transmembrane region" description="Helical" evidence="7">
    <location>
        <begin position="226"/>
        <end position="249"/>
    </location>
</feature>
<evidence type="ECO:0000256" key="7">
    <source>
        <dbReference type="SAM" id="Phobius"/>
    </source>
</evidence>
<evidence type="ECO:0000313" key="10">
    <source>
        <dbReference type="EMBL" id="QGT98936.1"/>
    </source>
</evidence>
<feature type="transmembrane region" description="Helical" evidence="7">
    <location>
        <begin position="7"/>
        <end position="28"/>
    </location>
</feature>
<dbReference type="Pfam" id="PF06750">
    <property type="entry name" value="A24_N_bact"/>
    <property type="match status" value="1"/>
</dbReference>
<feature type="domain" description="Prepilin peptidase A24 N-terminal" evidence="9">
    <location>
        <begin position="15"/>
        <end position="97"/>
    </location>
</feature>
<dbReference type="PANTHER" id="PTHR30487:SF0">
    <property type="entry name" value="PREPILIN LEADER PEPTIDASE_N-METHYLTRANSFERASE-RELATED"/>
    <property type="match status" value="1"/>
</dbReference>
<evidence type="ECO:0000259" key="9">
    <source>
        <dbReference type="Pfam" id="PF06750"/>
    </source>
</evidence>
<feature type="transmembrane region" description="Helical" evidence="7">
    <location>
        <begin position="102"/>
        <end position="119"/>
    </location>
</feature>
<comment type="similarity">
    <text evidence="2">Belongs to the peptidase A24 family.</text>
</comment>
<sequence length="254" mass="27892">MITLIEIIVYLGIFIIGLIIGSFLNVLISRLPYKESIIFSRSYCLQCKKKLKPFDLIPLVSFLITKGRCRYCNKSISWYYPLVEIITAVCFILIFVEHNLSLNLLIGCLLVSILICSSFTDITTGLIPNRLTYFGVIAGLSLSYFTIGLKESLLGIAFLFGIYLLAAIISQGGLGGGDIKLAAAIGAFTGLKGSFFVFIIASIIGGVWASLLLISKKASLKTAIKFGPILSIAAFIVWMYLEQLINLYMSIILN</sequence>
<dbReference type="Pfam" id="PF01478">
    <property type="entry name" value="Peptidase_A24"/>
    <property type="match status" value="1"/>
</dbReference>
<dbReference type="OrthoDB" id="9789291at2"/>
<name>A0A6I6D6U2_9FIRM</name>
<keyword evidence="6 7" id="KW-0472">Membrane</keyword>
<dbReference type="Gene3D" id="1.20.120.1220">
    <property type="match status" value="1"/>
</dbReference>
<dbReference type="PANTHER" id="PTHR30487">
    <property type="entry name" value="TYPE 4 PREPILIN-LIKE PROTEINS LEADER PEPTIDE-PROCESSING ENZYME"/>
    <property type="match status" value="1"/>
</dbReference>
<evidence type="ECO:0000256" key="1">
    <source>
        <dbReference type="ARBA" id="ARBA00004651"/>
    </source>
</evidence>
<feature type="transmembrane region" description="Helical" evidence="7">
    <location>
        <begin position="78"/>
        <end position="96"/>
    </location>
</feature>
<gene>
    <name evidence="10" type="ORF">SYNTR_0343</name>
</gene>
<protein>
    <recommendedName>
        <fullName evidence="12">Prepilin peptidase</fullName>
    </recommendedName>
</protein>
<evidence type="ECO:0000256" key="2">
    <source>
        <dbReference type="ARBA" id="ARBA00005801"/>
    </source>
</evidence>
<dbReference type="Proteomes" id="UP000426444">
    <property type="component" value="Chromosome"/>
</dbReference>